<gene>
    <name evidence="6 8" type="primary">nusB</name>
    <name evidence="8" type="ORF">GCM10007047_02140</name>
</gene>
<evidence type="ECO:0000256" key="1">
    <source>
        <dbReference type="ARBA" id="ARBA00005952"/>
    </source>
</evidence>
<dbReference type="GO" id="GO:0006353">
    <property type="term" value="P:DNA-templated transcription termination"/>
    <property type="evidence" value="ECO:0007669"/>
    <property type="project" value="UniProtKB-UniRule"/>
</dbReference>
<dbReference type="RefSeq" id="WP_189510970.1">
    <property type="nucleotide sequence ID" value="NZ_BMXG01000001.1"/>
</dbReference>
<name>A0A8J3D6U1_9BACT</name>
<keyword evidence="9" id="KW-1185">Reference proteome</keyword>
<reference evidence="8" key="2">
    <citation type="submission" date="2020-09" db="EMBL/GenBank/DDBJ databases">
        <authorList>
            <person name="Sun Q."/>
            <person name="Kim S."/>
        </authorList>
    </citation>
    <scope>NUCLEOTIDE SEQUENCE</scope>
    <source>
        <strain evidence="8">KCTC 12870</strain>
    </source>
</reference>
<dbReference type="PANTHER" id="PTHR11078">
    <property type="entry name" value="N UTILIZATION SUBSTANCE PROTEIN B-RELATED"/>
    <property type="match status" value="1"/>
</dbReference>
<dbReference type="GO" id="GO:0031564">
    <property type="term" value="P:transcription antitermination"/>
    <property type="evidence" value="ECO:0007669"/>
    <property type="project" value="UniProtKB-KW"/>
</dbReference>
<comment type="function">
    <text evidence="6">Involved in transcription antitermination. Required for transcription of ribosomal RNA (rRNA) genes. Binds specifically to the boxA antiterminator sequence of the ribosomal RNA (rrn) operons.</text>
</comment>
<reference evidence="8" key="1">
    <citation type="journal article" date="2014" name="Int. J. Syst. Evol. Microbiol.">
        <title>Complete genome sequence of Corynebacterium casei LMG S-19264T (=DSM 44701T), isolated from a smear-ripened cheese.</title>
        <authorList>
            <consortium name="US DOE Joint Genome Institute (JGI-PGF)"/>
            <person name="Walter F."/>
            <person name="Albersmeier A."/>
            <person name="Kalinowski J."/>
            <person name="Ruckert C."/>
        </authorList>
    </citation>
    <scope>NUCLEOTIDE SEQUENCE</scope>
    <source>
        <strain evidence="8">KCTC 12870</strain>
    </source>
</reference>
<dbReference type="InterPro" id="IPR006027">
    <property type="entry name" value="NusB_RsmB_TIM44"/>
</dbReference>
<dbReference type="PANTHER" id="PTHR11078:SF3">
    <property type="entry name" value="ANTITERMINATION NUSB DOMAIN-CONTAINING PROTEIN"/>
    <property type="match status" value="1"/>
</dbReference>
<dbReference type="Proteomes" id="UP000642829">
    <property type="component" value="Unassembled WGS sequence"/>
</dbReference>
<dbReference type="Gene3D" id="1.10.940.10">
    <property type="entry name" value="NusB-like"/>
    <property type="match status" value="1"/>
</dbReference>
<dbReference type="SUPFAM" id="SSF48013">
    <property type="entry name" value="NusB-like"/>
    <property type="match status" value="1"/>
</dbReference>
<keyword evidence="3 6" id="KW-0694">RNA-binding</keyword>
<dbReference type="NCBIfam" id="TIGR01951">
    <property type="entry name" value="nusB"/>
    <property type="match status" value="1"/>
</dbReference>
<dbReference type="HAMAP" id="MF_00073">
    <property type="entry name" value="NusB"/>
    <property type="match status" value="1"/>
</dbReference>
<keyword evidence="4 6" id="KW-0805">Transcription regulation</keyword>
<evidence type="ECO:0000256" key="2">
    <source>
        <dbReference type="ARBA" id="ARBA00022814"/>
    </source>
</evidence>
<dbReference type="AlphaFoldDB" id="A0A8J3D6U1"/>
<proteinExistence type="inferred from homology"/>
<sequence>MDDTPPSKPPSARRQNRIAAMQFLYMCESNDPQDIGDALRMFFGNQEKDRDFYSFGEELAHGAWEKHEKVDEVIREYARNWSFDRIAKVDLAILRLAIYELNFRLDIPPIVTINEAIDLAKDFSDPDARRFINGILDRFKETLHRPLRSAATE</sequence>
<dbReference type="InterPro" id="IPR011605">
    <property type="entry name" value="NusB_fam"/>
</dbReference>
<organism evidence="8 9">
    <name type="scientific">Cerasicoccus arenae</name>
    <dbReference type="NCBI Taxonomy" id="424488"/>
    <lineage>
        <taxon>Bacteria</taxon>
        <taxon>Pseudomonadati</taxon>
        <taxon>Verrucomicrobiota</taxon>
        <taxon>Opitutia</taxon>
        <taxon>Puniceicoccales</taxon>
        <taxon>Cerasicoccaceae</taxon>
        <taxon>Cerasicoccus</taxon>
    </lineage>
</organism>
<dbReference type="EMBL" id="BMXG01000001">
    <property type="protein sequence ID" value="GHB90870.1"/>
    <property type="molecule type" value="Genomic_DNA"/>
</dbReference>
<evidence type="ECO:0000259" key="7">
    <source>
        <dbReference type="Pfam" id="PF01029"/>
    </source>
</evidence>
<dbReference type="Pfam" id="PF01029">
    <property type="entry name" value="NusB"/>
    <property type="match status" value="1"/>
</dbReference>
<dbReference type="GO" id="GO:0003723">
    <property type="term" value="F:RNA binding"/>
    <property type="evidence" value="ECO:0007669"/>
    <property type="project" value="UniProtKB-UniRule"/>
</dbReference>
<evidence type="ECO:0000256" key="3">
    <source>
        <dbReference type="ARBA" id="ARBA00022884"/>
    </source>
</evidence>
<evidence type="ECO:0000256" key="6">
    <source>
        <dbReference type="HAMAP-Rule" id="MF_00073"/>
    </source>
</evidence>
<comment type="similarity">
    <text evidence="1 6">Belongs to the NusB family.</text>
</comment>
<accession>A0A8J3D6U1</accession>
<keyword evidence="2 6" id="KW-0889">Transcription antitermination</keyword>
<dbReference type="InterPro" id="IPR035926">
    <property type="entry name" value="NusB-like_sf"/>
</dbReference>
<evidence type="ECO:0000256" key="5">
    <source>
        <dbReference type="ARBA" id="ARBA00023163"/>
    </source>
</evidence>
<evidence type="ECO:0000313" key="9">
    <source>
        <dbReference type="Proteomes" id="UP000642829"/>
    </source>
</evidence>
<evidence type="ECO:0000256" key="4">
    <source>
        <dbReference type="ARBA" id="ARBA00023015"/>
    </source>
</evidence>
<feature type="domain" description="NusB/RsmB/TIM44" evidence="7">
    <location>
        <begin position="15"/>
        <end position="139"/>
    </location>
</feature>
<protein>
    <recommendedName>
        <fullName evidence="6">Transcription antitermination protein NusB</fullName>
    </recommendedName>
    <alternativeName>
        <fullName evidence="6">Antitermination factor NusB</fullName>
    </alternativeName>
</protein>
<dbReference type="GO" id="GO:0005829">
    <property type="term" value="C:cytosol"/>
    <property type="evidence" value="ECO:0007669"/>
    <property type="project" value="TreeGrafter"/>
</dbReference>
<comment type="caution">
    <text evidence="8">The sequence shown here is derived from an EMBL/GenBank/DDBJ whole genome shotgun (WGS) entry which is preliminary data.</text>
</comment>
<keyword evidence="5 6" id="KW-0804">Transcription</keyword>
<evidence type="ECO:0000313" key="8">
    <source>
        <dbReference type="EMBL" id="GHB90870.1"/>
    </source>
</evidence>